<dbReference type="PANTHER" id="PTHR34222">
    <property type="entry name" value="GAG_PRE-INTEGRS DOMAIN-CONTAINING PROTEIN"/>
    <property type="match status" value="1"/>
</dbReference>
<evidence type="ECO:0000313" key="4">
    <source>
        <dbReference type="Proteomes" id="UP000053144"/>
    </source>
</evidence>
<dbReference type="PANTHER" id="PTHR34222:SF99">
    <property type="entry name" value="PROTEIN, PUTATIVE-RELATED"/>
    <property type="match status" value="1"/>
</dbReference>
<gene>
    <name evidence="3" type="ORF">LR48_Vigan08g136400</name>
</gene>
<sequence>MQQERQLMNNSFLNSLEPKTVNVTMGTIVCSFCGKNGHTDTVCFKKKWVSYKTGHTVDVCYRKHGYPPGHEFDNGKSLLSRSQEPTNDTPGDNFDPEVRLTKQQYHALMALINPTADNASNPQIGSMIFSSQDPDSITHHKIGLVDLHARLYVLHGLAITVAPCVHSVSSQQSLLAVNNNIWHNRLGHLSDKRLEVLKQKYPCINYRSDNCNACHIVKQKKLPFTSHNSVALHVFLSYTYRYLGSLFQCIHPFS</sequence>
<dbReference type="KEGG" id="var:108340554"/>
<evidence type="ECO:0000259" key="2">
    <source>
        <dbReference type="Pfam" id="PF13976"/>
    </source>
</evidence>
<evidence type="ECO:0000256" key="1">
    <source>
        <dbReference type="SAM" id="MobiDB-lite"/>
    </source>
</evidence>
<accession>A0A0L9V6I8</accession>
<name>A0A0L9V6I8_PHAAN</name>
<dbReference type="Gramene" id="KOM50537">
    <property type="protein sequence ID" value="KOM50537"/>
    <property type="gene ID" value="LR48_Vigan08g136400"/>
</dbReference>
<feature type="domain" description="GAG-pre-integrase" evidence="2">
    <location>
        <begin position="176"/>
        <end position="219"/>
    </location>
</feature>
<dbReference type="AlphaFoldDB" id="A0A0L9V6I8"/>
<dbReference type="InterPro" id="IPR025724">
    <property type="entry name" value="GAG-pre-integrase_dom"/>
</dbReference>
<proteinExistence type="predicted"/>
<protein>
    <recommendedName>
        <fullName evidence="2">GAG-pre-integrase domain-containing protein</fullName>
    </recommendedName>
</protein>
<evidence type="ECO:0000313" key="3">
    <source>
        <dbReference type="EMBL" id="KOM50537.1"/>
    </source>
</evidence>
<dbReference type="OrthoDB" id="1380361at2759"/>
<dbReference type="Pfam" id="PF13976">
    <property type="entry name" value="gag_pre-integrs"/>
    <property type="match status" value="1"/>
</dbReference>
<dbReference type="EMBL" id="CM003378">
    <property type="protein sequence ID" value="KOM50537.1"/>
    <property type="molecule type" value="Genomic_DNA"/>
</dbReference>
<organism evidence="3 4">
    <name type="scientific">Phaseolus angularis</name>
    <name type="common">Azuki bean</name>
    <name type="synonym">Vigna angularis</name>
    <dbReference type="NCBI Taxonomy" id="3914"/>
    <lineage>
        <taxon>Eukaryota</taxon>
        <taxon>Viridiplantae</taxon>
        <taxon>Streptophyta</taxon>
        <taxon>Embryophyta</taxon>
        <taxon>Tracheophyta</taxon>
        <taxon>Spermatophyta</taxon>
        <taxon>Magnoliopsida</taxon>
        <taxon>eudicotyledons</taxon>
        <taxon>Gunneridae</taxon>
        <taxon>Pentapetalae</taxon>
        <taxon>rosids</taxon>
        <taxon>fabids</taxon>
        <taxon>Fabales</taxon>
        <taxon>Fabaceae</taxon>
        <taxon>Papilionoideae</taxon>
        <taxon>50 kb inversion clade</taxon>
        <taxon>NPAAA clade</taxon>
        <taxon>indigoferoid/millettioid clade</taxon>
        <taxon>Phaseoleae</taxon>
        <taxon>Vigna</taxon>
    </lineage>
</organism>
<dbReference type="Proteomes" id="UP000053144">
    <property type="component" value="Chromosome 8"/>
</dbReference>
<feature type="compositionally biased region" description="Polar residues" evidence="1">
    <location>
        <begin position="77"/>
        <end position="90"/>
    </location>
</feature>
<reference evidence="4" key="1">
    <citation type="journal article" date="2015" name="Proc. Natl. Acad. Sci. U.S.A.">
        <title>Genome sequencing of adzuki bean (Vigna angularis) provides insight into high starch and low fat accumulation and domestication.</title>
        <authorList>
            <person name="Yang K."/>
            <person name="Tian Z."/>
            <person name="Chen C."/>
            <person name="Luo L."/>
            <person name="Zhao B."/>
            <person name="Wang Z."/>
            <person name="Yu L."/>
            <person name="Li Y."/>
            <person name="Sun Y."/>
            <person name="Li W."/>
            <person name="Chen Y."/>
            <person name="Li Y."/>
            <person name="Zhang Y."/>
            <person name="Ai D."/>
            <person name="Zhao J."/>
            <person name="Shang C."/>
            <person name="Ma Y."/>
            <person name="Wu B."/>
            <person name="Wang M."/>
            <person name="Gao L."/>
            <person name="Sun D."/>
            <person name="Zhang P."/>
            <person name="Guo F."/>
            <person name="Wang W."/>
            <person name="Li Y."/>
            <person name="Wang J."/>
            <person name="Varshney R.K."/>
            <person name="Wang J."/>
            <person name="Ling H.Q."/>
            <person name="Wan P."/>
        </authorList>
    </citation>
    <scope>NUCLEOTIDE SEQUENCE</scope>
    <source>
        <strain evidence="4">cv. Jingnong 6</strain>
    </source>
</reference>
<feature type="region of interest" description="Disordered" evidence="1">
    <location>
        <begin position="72"/>
        <end position="96"/>
    </location>
</feature>